<evidence type="ECO:0000313" key="3">
    <source>
        <dbReference type="Proteomes" id="UP000319160"/>
    </source>
</evidence>
<dbReference type="Proteomes" id="UP000319160">
    <property type="component" value="Unassembled WGS sequence"/>
</dbReference>
<dbReference type="EMBL" id="VFLP01000084">
    <property type="protein sequence ID" value="TRX88590.1"/>
    <property type="molecule type" value="Genomic_DNA"/>
</dbReference>
<feature type="region of interest" description="Disordered" evidence="1">
    <location>
        <begin position="38"/>
        <end position="64"/>
    </location>
</feature>
<evidence type="ECO:0000256" key="1">
    <source>
        <dbReference type="SAM" id="MobiDB-lite"/>
    </source>
</evidence>
<name>A0A553HKW8_9PEZI</name>
<evidence type="ECO:0000313" key="2">
    <source>
        <dbReference type="EMBL" id="TRX88590.1"/>
    </source>
</evidence>
<protein>
    <submittedName>
        <fullName evidence="2">Uncharacterized protein</fullName>
    </submittedName>
</protein>
<feature type="region of interest" description="Disordered" evidence="1">
    <location>
        <begin position="1"/>
        <end position="20"/>
    </location>
</feature>
<feature type="region of interest" description="Disordered" evidence="1">
    <location>
        <begin position="169"/>
        <end position="192"/>
    </location>
</feature>
<organism evidence="2 3">
    <name type="scientific">Xylaria flabelliformis</name>
    <dbReference type="NCBI Taxonomy" id="2512241"/>
    <lineage>
        <taxon>Eukaryota</taxon>
        <taxon>Fungi</taxon>
        <taxon>Dikarya</taxon>
        <taxon>Ascomycota</taxon>
        <taxon>Pezizomycotina</taxon>
        <taxon>Sordariomycetes</taxon>
        <taxon>Xylariomycetidae</taxon>
        <taxon>Xylariales</taxon>
        <taxon>Xylariaceae</taxon>
        <taxon>Xylaria</taxon>
    </lineage>
</organism>
<feature type="region of interest" description="Disordered" evidence="1">
    <location>
        <begin position="371"/>
        <end position="410"/>
    </location>
</feature>
<proteinExistence type="predicted"/>
<dbReference type="OrthoDB" id="5210591at2759"/>
<gene>
    <name evidence="2" type="ORF">FHL15_010541</name>
</gene>
<feature type="compositionally biased region" description="Basic and acidic residues" evidence="1">
    <location>
        <begin position="442"/>
        <end position="471"/>
    </location>
</feature>
<feature type="region of interest" description="Disordered" evidence="1">
    <location>
        <begin position="536"/>
        <end position="567"/>
    </location>
</feature>
<feature type="compositionally biased region" description="Basic and acidic residues" evidence="1">
    <location>
        <begin position="551"/>
        <end position="567"/>
    </location>
</feature>
<feature type="compositionally biased region" description="Basic and acidic residues" evidence="1">
    <location>
        <begin position="371"/>
        <end position="392"/>
    </location>
</feature>
<reference evidence="3" key="1">
    <citation type="submission" date="2019-06" db="EMBL/GenBank/DDBJ databases">
        <title>Draft genome sequence of the griseofulvin-producing fungus Xylaria cubensis strain G536.</title>
        <authorList>
            <person name="Mead M.E."/>
            <person name="Raja H.A."/>
            <person name="Steenwyk J.L."/>
            <person name="Knowles S.L."/>
            <person name="Oberlies N.H."/>
            <person name="Rokas A."/>
        </authorList>
    </citation>
    <scope>NUCLEOTIDE SEQUENCE [LARGE SCALE GENOMIC DNA]</scope>
    <source>
        <strain evidence="3">G536</strain>
    </source>
</reference>
<dbReference type="AlphaFoldDB" id="A0A553HKW8"/>
<sequence length="567" mass="62503">MQIMGPSLSTEPATPTDPCGINATPRFALLSLHTAQPTCSISKTPQSKRTAAGVPCPTRRLQPNTHSTSFVTQTVCSSSVTPMTRPRPSDSVRAIIESAIPNTRIEAISTISTKRPLRTFKVQLTDERVLLLNLPPPSSRLLRSEQSLLQSEAAVVGWLQNDICQRSKEARPLNKRSPVKSPQEEGSLGRWTSSKGLSAYGDQLIRFLPNLITHSSTSSETGPAFSLVEPTLGDTISSLGKILTPAERTSVDFQKGHLMRRIANITSPNGKFGPPVMVLEQPHTTGDTQKTTRDTKVEFDGTDSWKKTFHLLLEGILRDGEDMAVTISYELVRANFQKFGHLLDAVKTPRLVICDAGEDDVVLVWRPKGVAKERKQEETESPKRSPKVKLEPGESSGGASVDDDDESSSTIEVTGLRDWSNCIFGDPLFATVFSHATPEFEQGFRRQPHDESDVMKKEEDDVKSSGGSKDDVVVDEQKQDVDIIEDPENAPTRILLYECYHATVSIVRQLYRPDTDSSAREIAARRRLVAALAKLEHVGGGESAGKRPRRLSRDEWPVKRPRGDTPK</sequence>
<feature type="compositionally biased region" description="Polar residues" evidence="1">
    <location>
        <begin position="38"/>
        <end position="49"/>
    </location>
</feature>
<accession>A0A553HKW8</accession>
<comment type="caution">
    <text evidence="2">The sequence shown here is derived from an EMBL/GenBank/DDBJ whole genome shotgun (WGS) entry which is preliminary data.</text>
</comment>
<keyword evidence="3" id="KW-1185">Reference proteome</keyword>
<feature type="region of interest" description="Disordered" evidence="1">
    <location>
        <begin position="441"/>
        <end position="471"/>
    </location>
</feature>